<name>A0A3S3PSZ9_9ACAR</name>
<sequence length="452" mass="52295">MALFIANALKHRCLQSARICCFNNALNCLKSTRFVSNRCLQTQLLKRKSKINLFHSATEVSKFSIVENVATLRSFHTTRVNRIPAFVAFILRPLGNIIAVIVGRRIRNWWRNLPPDKRQAFKKWVIANKLRLTLYLSAFISLAYVYYHSHVEETPLTKRKRFVIFSPQQFNELAEYEHKMYLTQFNERLLPVNHPDCKRVEKVANRLLKANLDIKEIYEKKWSITVVNAPEIKNAFVLPSGRIFVFTGILNITSNDDQLGNVIAHEMSHAILGHGAELLSRAQFFEVFAICAIGLLWAIVPFDASAAFMTWFFRKIMDIAVHLPYNRQLEQEADVVGLQIAAKACFDIREAVVFWRKMSLKDKVEIEAMFGTTETPNIEFLSSHPSHETRAENIESLLPVFLQLREKCNCPKLPLLDPRDRFEQQKKEFERKLKEKTAKIIELSIPKRPPGV</sequence>
<dbReference type="Gene3D" id="3.30.2010.10">
    <property type="entry name" value="Metalloproteases ('zincins'), catalytic domain"/>
    <property type="match status" value="1"/>
</dbReference>
<dbReference type="Pfam" id="PF01435">
    <property type="entry name" value="Peptidase_M48"/>
    <property type="match status" value="1"/>
</dbReference>
<keyword evidence="15" id="KW-1185">Reference proteome</keyword>
<dbReference type="AlphaFoldDB" id="A0A3S3PSZ9"/>
<dbReference type="EMBL" id="NCKU01003355">
    <property type="protein sequence ID" value="RWS07692.1"/>
    <property type="molecule type" value="Genomic_DNA"/>
</dbReference>
<dbReference type="EMBL" id="NCKU01003428">
    <property type="protein sequence ID" value="RWS07530.1"/>
    <property type="molecule type" value="Genomic_DNA"/>
</dbReference>
<evidence type="ECO:0000256" key="8">
    <source>
        <dbReference type="ARBA" id="ARBA00040360"/>
    </source>
</evidence>
<comment type="similarity">
    <text evidence="7">Belongs to the peptidase M48 family.</text>
</comment>
<keyword evidence="10" id="KW-0472">Membrane</keyword>
<dbReference type="Proteomes" id="UP000285301">
    <property type="component" value="Unassembled WGS sequence"/>
</dbReference>
<dbReference type="STRING" id="1965070.A0A3S3PSZ9"/>
<reference evidence="13" key="2">
    <citation type="submission" date="2018-11" db="EMBL/GenBank/DDBJ databases">
        <title>Trombidioid mite genomics.</title>
        <authorList>
            <person name="Dong X."/>
        </authorList>
    </citation>
    <scope>NUCLEOTIDE SEQUENCE</scope>
    <source>
        <strain evidence="13">UoL-WK</strain>
    </source>
</reference>
<dbReference type="GO" id="GO:0034982">
    <property type="term" value="P:mitochondrial protein processing"/>
    <property type="evidence" value="ECO:0007669"/>
    <property type="project" value="TreeGrafter"/>
</dbReference>
<feature type="domain" description="Peptidase M48" evidence="11">
    <location>
        <begin position="199"/>
        <end position="396"/>
    </location>
</feature>
<evidence type="ECO:0000313" key="13">
    <source>
        <dbReference type="EMBL" id="RWS07685.1"/>
    </source>
</evidence>
<keyword evidence="10" id="KW-1133">Transmembrane helix</keyword>
<gene>
    <name evidence="13" type="ORF">B4U79_03388</name>
    <name evidence="14" type="ORF">B4U79_10956</name>
    <name evidence="12" type="ORF">B4U79_15402</name>
</gene>
<evidence type="ECO:0000256" key="2">
    <source>
        <dbReference type="ARBA" id="ARBA00022670"/>
    </source>
</evidence>
<feature type="transmembrane region" description="Helical" evidence="10">
    <location>
        <begin position="124"/>
        <end position="147"/>
    </location>
</feature>
<reference evidence="13 15" key="1">
    <citation type="journal article" date="2018" name="Gigascience">
        <title>Genomes of trombidid mites reveal novel predicted allergens and laterally-transferred genes associated with secondary metabolism.</title>
        <authorList>
            <person name="Dong X."/>
            <person name="Chaisiri K."/>
            <person name="Xia D."/>
            <person name="Armstrong S.D."/>
            <person name="Fang Y."/>
            <person name="Donnelly M.J."/>
            <person name="Kadowaki T."/>
            <person name="McGarry J.W."/>
            <person name="Darby A.C."/>
            <person name="Makepeace B.L."/>
        </authorList>
    </citation>
    <scope>NUCLEOTIDE SEQUENCE [LARGE SCALE GENOMIC DNA]</scope>
    <source>
        <strain evidence="13">UoL-WK</strain>
    </source>
</reference>
<feature type="transmembrane region" description="Helical" evidence="10">
    <location>
        <begin position="287"/>
        <end position="313"/>
    </location>
</feature>
<accession>A0A3S3PSZ9</accession>
<proteinExistence type="inferred from homology"/>
<evidence type="ECO:0000256" key="7">
    <source>
        <dbReference type="ARBA" id="ARBA00038233"/>
    </source>
</evidence>
<dbReference type="PANTHER" id="PTHR22726">
    <property type="entry name" value="METALLOENDOPEPTIDASE OMA1"/>
    <property type="match status" value="1"/>
</dbReference>
<feature type="transmembrane region" description="Helical" evidence="10">
    <location>
        <begin position="83"/>
        <end position="103"/>
    </location>
</feature>
<comment type="cofactor">
    <cofactor evidence="1">
        <name>Zn(2+)</name>
        <dbReference type="ChEBI" id="CHEBI:29105"/>
    </cofactor>
</comment>
<evidence type="ECO:0000256" key="1">
    <source>
        <dbReference type="ARBA" id="ARBA00001947"/>
    </source>
</evidence>
<organism evidence="13 15">
    <name type="scientific">Dinothrombium tinctorium</name>
    <dbReference type="NCBI Taxonomy" id="1965070"/>
    <lineage>
        <taxon>Eukaryota</taxon>
        <taxon>Metazoa</taxon>
        <taxon>Ecdysozoa</taxon>
        <taxon>Arthropoda</taxon>
        <taxon>Chelicerata</taxon>
        <taxon>Arachnida</taxon>
        <taxon>Acari</taxon>
        <taxon>Acariformes</taxon>
        <taxon>Trombidiformes</taxon>
        <taxon>Prostigmata</taxon>
        <taxon>Anystina</taxon>
        <taxon>Parasitengona</taxon>
        <taxon>Trombidioidea</taxon>
        <taxon>Trombidiidae</taxon>
        <taxon>Dinothrombium</taxon>
    </lineage>
</organism>
<evidence type="ECO:0000256" key="5">
    <source>
        <dbReference type="ARBA" id="ARBA00022833"/>
    </source>
</evidence>
<dbReference type="GO" id="GO:0005743">
    <property type="term" value="C:mitochondrial inner membrane"/>
    <property type="evidence" value="ECO:0007669"/>
    <property type="project" value="TreeGrafter"/>
</dbReference>
<keyword evidence="2" id="KW-0645">Protease</keyword>
<comment type="caution">
    <text evidence="13">The sequence shown here is derived from an EMBL/GenBank/DDBJ whole genome shotgun (WGS) entry which is preliminary data.</text>
</comment>
<evidence type="ECO:0000256" key="9">
    <source>
        <dbReference type="ARBA" id="ARBA00042978"/>
    </source>
</evidence>
<evidence type="ECO:0000259" key="11">
    <source>
        <dbReference type="Pfam" id="PF01435"/>
    </source>
</evidence>
<keyword evidence="6" id="KW-0482">Metalloprotease</keyword>
<dbReference type="GO" id="GO:0046872">
    <property type="term" value="F:metal ion binding"/>
    <property type="evidence" value="ECO:0007669"/>
    <property type="project" value="UniProtKB-KW"/>
</dbReference>
<evidence type="ECO:0000313" key="14">
    <source>
        <dbReference type="EMBL" id="RWS07692.1"/>
    </source>
</evidence>
<dbReference type="EMBL" id="NCKU01003357">
    <property type="protein sequence ID" value="RWS07685.1"/>
    <property type="molecule type" value="Genomic_DNA"/>
</dbReference>
<keyword evidence="5" id="KW-0862">Zinc</keyword>
<keyword evidence="4" id="KW-0378">Hydrolase</keyword>
<dbReference type="InterPro" id="IPR051156">
    <property type="entry name" value="Mito/Outer_Membr_Metalloprot"/>
</dbReference>
<evidence type="ECO:0000313" key="12">
    <source>
        <dbReference type="EMBL" id="RWS07530.1"/>
    </source>
</evidence>
<keyword evidence="10" id="KW-0812">Transmembrane</keyword>
<dbReference type="GO" id="GO:0006515">
    <property type="term" value="P:protein quality control for misfolded or incompletely synthesized proteins"/>
    <property type="evidence" value="ECO:0007669"/>
    <property type="project" value="TreeGrafter"/>
</dbReference>
<dbReference type="PANTHER" id="PTHR22726:SF1">
    <property type="entry name" value="METALLOENDOPEPTIDASE OMA1, MITOCHONDRIAL"/>
    <property type="match status" value="1"/>
</dbReference>
<evidence type="ECO:0000256" key="6">
    <source>
        <dbReference type="ARBA" id="ARBA00023049"/>
    </source>
</evidence>
<dbReference type="InterPro" id="IPR001915">
    <property type="entry name" value="Peptidase_M48"/>
</dbReference>
<evidence type="ECO:0000256" key="4">
    <source>
        <dbReference type="ARBA" id="ARBA00022801"/>
    </source>
</evidence>
<dbReference type="GO" id="GO:0004222">
    <property type="term" value="F:metalloendopeptidase activity"/>
    <property type="evidence" value="ECO:0007669"/>
    <property type="project" value="InterPro"/>
</dbReference>
<evidence type="ECO:0000256" key="10">
    <source>
        <dbReference type="SAM" id="Phobius"/>
    </source>
</evidence>
<evidence type="ECO:0000313" key="15">
    <source>
        <dbReference type="Proteomes" id="UP000285301"/>
    </source>
</evidence>
<dbReference type="OrthoDB" id="7464992at2759"/>
<protein>
    <recommendedName>
        <fullName evidence="8">Metalloendopeptidase OMA1, mitochondrial</fullName>
    </recommendedName>
    <alternativeName>
        <fullName evidence="9">Overlapping with the m-AAA protease 1 homolog</fullName>
    </alternativeName>
</protein>
<evidence type="ECO:0000256" key="3">
    <source>
        <dbReference type="ARBA" id="ARBA00022723"/>
    </source>
</evidence>
<keyword evidence="3" id="KW-0479">Metal-binding</keyword>
<dbReference type="CDD" id="cd07331">
    <property type="entry name" value="M48C_Oma1_like"/>
    <property type="match status" value="1"/>
</dbReference>